<name>A0A7J4KYH7_9ARCH</name>
<evidence type="ECO:0008006" key="3">
    <source>
        <dbReference type="Google" id="ProtNLM"/>
    </source>
</evidence>
<dbReference type="AlphaFoldDB" id="A0A7J4KYH7"/>
<proteinExistence type="predicted"/>
<dbReference type="EMBL" id="DUFJ01000101">
    <property type="protein sequence ID" value="HIH33505.1"/>
    <property type="molecule type" value="Genomic_DNA"/>
</dbReference>
<sequence>MKKRRLVRTKARIDGELETVYIKGLDKHFEGYKGKREKDDFGMMVAFCPKKEMLYQCTFSHRESKTGKPVYNLAESRPLIKIPWKPNIAERIRQKEQNYLQRLRARKATGSIRA</sequence>
<evidence type="ECO:0000313" key="2">
    <source>
        <dbReference type="Proteomes" id="UP000527315"/>
    </source>
</evidence>
<comment type="caution">
    <text evidence="1">The sequence shown here is derived from an EMBL/GenBank/DDBJ whole genome shotgun (WGS) entry which is preliminary data.</text>
</comment>
<gene>
    <name evidence="1" type="ORF">HA227_04620</name>
</gene>
<dbReference type="Proteomes" id="UP000527315">
    <property type="component" value="Unassembled WGS sequence"/>
</dbReference>
<evidence type="ECO:0000313" key="1">
    <source>
        <dbReference type="EMBL" id="HIH33505.1"/>
    </source>
</evidence>
<reference evidence="2" key="1">
    <citation type="journal article" date="2020" name="bioRxiv">
        <title>A rank-normalized archaeal taxonomy based on genome phylogeny resolves widespread incomplete and uneven classifications.</title>
        <authorList>
            <person name="Rinke C."/>
            <person name="Chuvochina M."/>
            <person name="Mussig A.J."/>
            <person name="Chaumeil P.-A."/>
            <person name="Waite D.W."/>
            <person name="Whitman W.B."/>
            <person name="Parks D.H."/>
            <person name="Hugenholtz P."/>
        </authorList>
    </citation>
    <scope>NUCLEOTIDE SEQUENCE [LARGE SCALE GENOMIC DNA]</scope>
</reference>
<organism evidence="1 2">
    <name type="scientific">Candidatus Iainarchaeum sp</name>
    <dbReference type="NCBI Taxonomy" id="3101447"/>
    <lineage>
        <taxon>Archaea</taxon>
        <taxon>Candidatus Iainarchaeota</taxon>
        <taxon>Candidatus Iainarchaeia</taxon>
        <taxon>Candidatus Iainarchaeales</taxon>
        <taxon>Candidatus Iainarchaeaceae</taxon>
        <taxon>Candidatus Iainarchaeum</taxon>
    </lineage>
</organism>
<protein>
    <recommendedName>
        <fullName evidence="3">Transposase</fullName>
    </recommendedName>
</protein>
<accession>A0A7J4KYH7</accession>